<protein>
    <recommendedName>
        <fullName evidence="3">F-box domain-containing protein</fullName>
    </recommendedName>
</protein>
<gene>
    <name evidence="1" type="ORF">INT47_008024</name>
</gene>
<dbReference type="Gene3D" id="3.80.10.10">
    <property type="entry name" value="Ribonuclease Inhibitor"/>
    <property type="match status" value="1"/>
</dbReference>
<name>A0A8H7R7L8_9FUNG</name>
<dbReference type="InterPro" id="IPR032675">
    <property type="entry name" value="LRR_dom_sf"/>
</dbReference>
<dbReference type="AlphaFoldDB" id="A0A8H7R7L8"/>
<sequence>MNILSLPTEIWYQVLEFSHNRYQCAFVCKAWTEVSLQQLYKDLRLDGRNICRMKRLLELDADERIPYFKYFDSTTRLTIKREKDSYMEYDDGKLEEDQFIFFLENLPKLQDLHLVDSCYENYYIAYLHQTDSLKCLNEIQTLPSYSCNDIFSLLYRHRSTVNAICMSAYEGHYSQTITWTICESLSQFKHLTHLTLTNERNVHLTPLEVQLACPRLLTFKYSSGPTISDHTIESMLRGVNKNGINSRLKVFQLHVPNLPASYFRYISTYLVPHLDSLDLEVRRYQFSNRIREVGIKDAMVTMEDKTAEITNFNKLLNAFKGLRHRLCQGRFKFTGSSHYSMHRIKEGVLEFESTLDAKCYLSLSDSNIAHAYEVALSKYLSDKACFCIEPKMIDCLDIHIEHGNPKLVSVILQYVLVHFPNIQAFKFFMDATSTKTIYIGDDVKELQPRKDRFITSRCGRAGLKVFKSLQFIPSKPLLDLISTHLLNIQVLVYNAKIMYGRWTQKVTEIDLTALKKLQLFQFDDYNIYGYDTDLIFIQLQIDHGDIVYYCRNIETSAVYEATTLQLFQECQDDATLNIRLLNVKYNSGVKFVVSTGNHTMAAEFHNGLLLDFINIDTKFL</sequence>
<accession>A0A8H7R7L8</accession>
<dbReference type="EMBL" id="JAEPRD010000035">
    <property type="protein sequence ID" value="KAG2205668.1"/>
    <property type="molecule type" value="Genomic_DNA"/>
</dbReference>
<reference evidence="1" key="1">
    <citation type="submission" date="2020-12" db="EMBL/GenBank/DDBJ databases">
        <title>Metabolic potential, ecology and presence of endohyphal bacteria is reflected in genomic diversity of Mucoromycotina.</title>
        <authorList>
            <person name="Muszewska A."/>
            <person name="Okrasinska A."/>
            <person name="Steczkiewicz K."/>
            <person name="Drgas O."/>
            <person name="Orlowska M."/>
            <person name="Perlinska-Lenart U."/>
            <person name="Aleksandrzak-Piekarczyk T."/>
            <person name="Szatraj K."/>
            <person name="Zielenkiewicz U."/>
            <person name="Pilsyk S."/>
            <person name="Malc E."/>
            <person name="Mieczkowski P."/>
            <person name="Kruszewska J.S."/>
            <person name="Biernat P."/>
            <person name="Pawlowska J."/>
        </authorList>
    </citation>
    <scope>NUCLEOTIDE SEQUENCE</scope>
    <source>
        <strain evidence="1">WA0000017839</strain>
    </source>
</reference>
<comment type="caution">
    <text evidence="1">The sequence shown here is derived from an EMBL/GenBank/DDBJ whole genome shotgun (WGS) entry which is preliminary data.</text>
</comment>
<organism evidence="1 2">
    <name type="scientific">Mucor saturninus</name>
    <dbReference type="NCBI Taxonomy" id="64648"/>
    <lineage>
        <taxon>Eukaryota</taxon>
        <taxon>Fungi</taxon>
        <taxon>Fungi incertae sedis</taxon>
        <taxon>Mucoromycota</taxon>
        <taxon>Mucoromycotina</taxon>
        <taxon>Mucoromycetes</taxon>
        <taxon>Mucorales</taxon>
        <taxon>Mucorineae</taxon>
        <taxon>Mucoraceae</taxon>
        <taxon>Mucor</taxon>
    </lineage>
</organism>
<evidence type="ECO:0008006" key="3">
    <source>
        <dbReference type="Google" id="ProtNLM"/>
    </source>
</evidence>
<evidence type="ECO:0000313" key="1">
    <source>
        <dbReference type="EMBL" id="KAG2205668.1"/>
    </source>
</evidence>
<dbReference type="OrthoDB" id="2298177at2759"/>
<evidence type="ECO:0000313" key="2">
    <source>
        <dbReference type="Proteomes" id="UP000603453"/>
    </source>
</evidence>
<dbReference type="Proteomes" id="UP000603453">
    <property type="component" value="Unassembled WGS sequence"/>
</dbReference>
<keyword evidence="2" id="KW-1185">Reference proteome</keyword>
<proteinExistence type="predicted"/>